<evidence type="ECO:0000256" key="1">
    <source>
        <dbReference type="SAM" id="MobiDB-lite"/>
    </source>
</evidence>
<dbReference type="EMBL" id="CAJVRM010000131">
    <property type="protein sequence ID" value="CAG8975277.1"/>
    <property type="molecule type" value="Genomic_DNA"/>
</dbReference>
<evidence type="ECO:0000313" key="2">
    <source>
        <dbReference type="EMBL" id="CAG8975277.1"/>
    </source>
</evidence>
<feature type="compositionally biased region" description="Basic and acidic residues" evidence="1">
    <location>
        <begin position="72"/>
        <end position="81"/>
    </location>
</feature>
<feature type="compositionally biased region" description="Polar residues" evidence="1">
    <location>
        <begin position="48"/>
        <end position="71"/>
    </location>
</feature>
<accession>A0A9N9LMM8</accession>
<dbReference type="OrthoDB" id="10394325at2759"/>
<protein>
    <submittedName>
        <fullName evidence="2">Uncharacterized protein</fullName>
    </submittedName>
</protein>
<gene>
    <name evidence="2" type="ORF">HYALB_00008061</name>
</gene>
<keyword evidence="3" id="KW-1185">Reference proteome</keyword>
<comment type="caution">
    <text evidence="2">The sequence shown here is derived from an EMBL/GenBank/DDBJ whole genome shotgun (WGS) entry which is preliminary data.</text>
</comment>
<name>A0A9N9LMM8_9HELO</name>
<reference evidence="2" key="1">
    <citation type="submission" date="2021-07" db="EMBL/GenBank/DDBJ databases">
        <authorList>
            <person name="Durling M."/>
        </authorList>
    </citation>
    <scope>NUCLEOTIDE SEQUENCE</scope>
</reference>
<proteinExistence type="predicted"/>
<organism evidence="2 3">
    <name type="scientific">Hymenoscyphus albidus</name>
    <dbReference type="NCBI Taxonomy" id="595503"/>
    <lineage>
        <taxon>Eukaryota</taxon>
        <taxon>Fungi</taxon>
        <taxon>Dikarya</taxon>
        <taxon>Ascomycota</taxon>
        <taxon>Pezizomycotina</taxon>
        <taxon>Leotiomycetes</taxon>
        <taxon>Helotiales</taxon>
        <taxon>Helotiaceae</taxon>
        <taxon>Hymenoscyphus</taxon>
    </lineage>
</organism>
<dbReference type="Proteomes" id="UP000701801">
    <property type="component" value="Unassembled WGS sequence"/>
</dbReference>
<evidence type="ECO:0000313" key="3">
    <source>
        <dbReference type="Proteomes" id="UP000701801"/>
    </source>
</evidence>
<dbReference type="AlphaFoldDB" id="A0A9N9LMM8"/>
<sequence length="237" mass="26473">MSSTLLAMQLAKSRYPPNTAIPLQVIHEECHGSLKGTFSPERHKNGESSKNNSTEANTSTPDTETLNMSQDSPRESGEDTSHGGTPPTMTTVSPIQDSAGKSTLNPTSAEFIPAEYVPKRAELMSADRLDMAYRAQKEVLQMDCIAAYQRDNSWQQHEIASLKSAMRMESVIGVRKRLNPAVKEFVPSMERMCPLNGFSQKRLDNLHARIVVLEQESMRLRCERGMFLSFGRMKCFG</sequence>
<feature type="compositionally biased region" description="Polar residues" evidence="1">
    <location>
        <begin position="87"/>
        <end position="106"/>
    </location>
</feature>
<feature type="region of interest" description="Disordered" evidence="1">
    <location>
        <begin position="34"/>
        <end position="106"/>
    </location>
</feature>